<protein>
    <submittedName>
        <fullName evidence="1">Uncharacterized protein</fullName>
    </submittedName>
</protein>
<comment type="caution">
    <text evidence="1">The sequence shown here is derived from an EMBL/GenBank/DDBJ whole genome shotgun (WGS) entry which is preliminary data.</text>
</comment>
<dbReference type="Proteomes" id="UP001054902">
    <property type="component" value="Unassembled WGS sequence"/>
</dbReference>
<reference evidence="1 2" key="1">
    <citation type="journal article" date="2021" name="Sci. Rep.">
        <title>The genome of the diatom Chaetoceros tenuissimus carries an ancient integrated fragment of an extant virus.</title>
        <authorList>
            <person name="Hongo Y."/>
            <person name="Kimura K."/>
            <person name="Takaki Y."/>
            <person name="Yoshida Y."/>
            <person name="Baba S."/>
            <person name="Kobayashi G."/>
            <person name="Nagasaki K."/>
            <person name="Hano T."/>
            <person name="Tomaru Y."/>
        </authorList>
    </citation>
    <scope>NUCLEOTIDE SEQUENCE [LARGE SCALE GENOMIC DNA]</scope>
    <source>
        <strain evidence="1 2">NIES-3715</strain>
    </source>
</reference>
<keyword evidence="2" id="KW-1185">Reference proteome</keyword>
<dbReference type="EMBL" id="BLLK01000054">
    <property type="protein sequence ID" value="GFH56620.1"/>
    <property type="molecule type" value="Genomic_DNA"/>
</dbReference>
<sequence length="100" mass="11543">MVVKRIDLLTKTSLLSTCLDNPCTGHLHQALNKFKYLKDHKESMLVFDPRYANISDDHLPPEQRADYKAKYMRELYPDATEAIPRNAPKPLGKSVQILYL</sequence>
<evidence type="ECO:0000313" key="1">
    <source>
        <dbReference type="EMBL" id="GFH56620.1"/>
    </source>
</evidence>
<proteinExistence type="predicted"/>
<organism evidence="1 2">
    <name type="scientific">Chaetoceros tenuissimus</name>
    <dbReference type="NCBI Taxonomy" id="426638"/>
    <lineage>
        <taxon>Eukaryota</taxon>
        <taxon>Sar</taxon>
        <taxon>Stramenopiles</taxon>
        <taxon>Ochrophyta</taxon>
        <taxon>Bacillariophyta</taxon>
        <taxon>Coscinodiscophyceae</taxon>
        <taxon>Chaetocerotophycidae</taxon>
        <taxon>Chaetocerotales</taxon>
        <taxon>Chaetocerotaceae</taxon>
        <taxon>Chaetoceros</taxon>
    </lineage>
</organism>
<dbReference type="AlphaFoldDB" id="A0AAD3D4X8"/>
<evidence type="ECO:0000313" key="2">
    <source>
        <dbReference type="Proteomes" id="UP001054902"/>
    </source>
</evidence>
<accession>A0AAD3D4X8</accession>
<gene>
    <name evidence="1" type="ORF">CTEN210_13096</name>
</gene>
<name>A0AAD3D4X8_9STRA</name>